<dbReference type="PANTHER" id="PTHR43547">
    <property type="entry name" value="TWO-COMPONENT HISTIDINE KINASE"/>
    <property type="match status" value="1"/>
</dbReference>
<evidence type="ECO:0000256" key="1">
    <source>
        <dbReference type="ARBA" id="ARBA00000085"/>
    </source>
</evidence>
<dbReference type="GO" id="GO:0000155">
    <property type="term" value="F:phosphorelay sensor kinase activity"/>
    <property type="evidence" value="ECO:0007669"/>
    <property type="project" value="TreeGrafter"/>
</dbReference>
<feature type="domain" description="Histidine kinase" evidence="5">
    <location>
        <begin position="230"/>
        <end position="447"/>
    </location>
</feature>
<dbReference type="InterPro" id="IPR036890">
    <property type="entry name" value="HATPase_C_sf"/>
</dbReference>
<keyword evidence="4" id="KW-1133">Transmembrane helix</keyword>
<evidence type="ECO:0000313" key="6">
    <source>
        <dbReference type="EMBL" id="PHQ29906.1"/>
    </source>
</evidence>
<name>A0A2G1VT15_9FLAO</name>
<keyword evidence="4" id="KW-0472">Membrane</keyword>
<dbReference type="Pfam" id="PF02518">
    <property type="entry name" value="HATPase_c"/>
    <property type="match status" value="1"/>
</dbReference>
<dbReference type="SMART" id="SM00387">
    <property type="entry name" value="HATPase_c"/>
    <property type="match status" value="1"/>
</dbReference>
<dbReference type="AlphaFoldDB" id="A0A2G1VT15"/>
<dbReference type="Proteomes" id="UP000229433">
    <property type="component" value="Unassembled WGS sequence"/>
</dbReference>
<dbReference type="PANTHER" id="PTHR43547:SF2">
    <property type="entry name" value="HYBRID SIGNAL TRANSDUCTION HISTIDINE KINASE C"/>
    <property type="match status" value="1"/>
</dbReference>
<keyword evidence="4" id="KW-0812">Transmembrane</keyword>
<dbReference type="GO" id="GO:0005524">
    <property type="term" value="F:ATP binding"/>
    <property type="evidence" value="ECO:0007669"/>
    <property type="project" value="UniProtKB-KW"/>
</dbReference>
<dbReference type="InterPro" id="IPR004358">
    <property type="entry name" value="Sig_transdc_His_kin-like_C"/>
</dbReference>
<keyword evidence="6" id="KW-0067">ATP-binding</keyword>
<keyword evidence="3" id="KW-0597">Phosphoprotein</keyword>
<evidence type="ECO:0000256" key="4">
    <source>
        <dbReference type="SAM" id="Phobius"/>
    </source>
</evidence>
<dbReference type="InterPro" id="IPR005467">
    <property type="entry name" value="His_kinase_dom"/>
</dbReference>
<dbReference type="RefSeq" id="WP_099645747.1">
    <property type="nucleotide sequence ID" value="NZ_KZ319289.1"/>
</dbReference>
<keyword evidence="6" id="KW-0547">Nucleotide-binding</keyword>
<dbReference type="InterPro" id="IPR003594">
    <property type="entry name" value="HATPase_dom"/>
</dbReference>
<keyword evidence="7" id="KW-1185">Reference proteome</keyword>
<comment type="catalytic activity">
    <reaction evidence="1">
        <text>ATP + protein L-histidine = ADP + protein N-phospho-L-histidine.</text>
        <dbReference type="EC" id="2.7.13.3"/>
    </reaction>
</comment>
<proteinExistence type="predicted"/>
<sequence>MIYKSYIAGLLLRVLLLLAALTGIAWGIVSGNVYFITGGAALTLILLFNLYRFLTRRFVAMDDFFEAVKYRDFSRWFSEKHGPQDLRNLHKGFNNVNKTIKAINNERQAQFVYLQKILEMVDVGIIAYNLDTGEVLWTNESLLNTLDLPNFKNIGFVEKRRPQLYTELFDTYRTEAVSVEITLRNEQLKVLISETVFQVEEDAFKLVVLQNIENTLNQNESDAWKKLLSVMTHEIMNSIAPISSLAETLQNHIQNNQQNAELHPLELDDLNAGISSIKKRSEGLMKFAKTYRSLSKVTHLNLEPVKVGELFKSISDLMQPSLADKPVALHFKTENPEMAFEIDSYLIEQVLINLILNAIDATREAEKPKIVVTASQNSKGRVQIKVRDNGSGIPEEIRESIFIPFFSTKKTGSGIGLSLSKQIMTLHKGKIQLKSDAENGTEFTLQF</sequence>
<dbReference type="SUPFAM" id="SSF55874">
    <property type="entry name" value="ATPase domain of HSP90 chaperone/DNA topoisomerase II/histidine kinase"/>
    <property type="match status" value="1"/>
</dbReference>
<dbReference type="CDD" id="cd00075">
    <property type="entry name" value="HATPase"/>
    <property type="match status" value="1"/>
</dbReference>
<accession>A0A2G1VT15</accession>
<dbReference type="PRINTS" id="PR00344">
    <property type="entry name" value="BCTRLSENSOR"/>
</dbReference>
<protein>
    <recommendedName>
        <fullName evidence="2">histidine kinase</fullName>
        <ecNumber evidence="2">2.7.13.3</ecNumber>
    </recommendedName>
</protein>
<comment type="caution">
    <text evidence="6">The sequence shown here is derived from an EMBL/GenBank/DDBJ whole genome shotgun (WGS) entry which is preliminary data.</text>
</comment>
<dbReference type="OrthoDB" id="1931120at2"/>
<feature type="transmembrane region" description="Helical" evidence="4">
    <location>
        <begin position="33"/>
        <end position="51"/>
    </location>
</feature>
<organism evidence="6 7">
    <name type="scientific">Leeuwenhoekiella nanhaiensis</name>
    <dbReference type="NCBI Taxonomy" id="1655491"/>
    <lineage>
        <taxon>Bacteria</taxon>
        <taxon>Pseudomonadati</taxon>
        <taxon>Bacteroidota</taxon>
        <taxon>Flavobacteriia</taxon>
        <taxon>Flavobacteriales</taxon>
        <taxon>Flavobacteriaceae</taxon>
        <taxon>Leeuwenhoekiella</taxon>
    </lineage>
</organism>
<dbReference type="Gene3D" id="3.30.565.10">
    <property type="entry name" value="Histidine kinase-like ATPase, C-terminal domain"/>
    <property type="match status" value="1"/>
</dbReference>
<dbReference type="PROSITE" id="PS50109">
    <property type="entry name" value="HIS_KIN"/>
    <property type="match status" value="1"/>
</dbReference>
<dbReference type="EMBL" id="NQXA01000003">
    <property type="protein sequence ID" value="PHQ29906.1"/>
    <property type="molecule type" value="Genomic_DNA"/>
</dbReference>
<reference evidence="6 7" key="1">
    <citation type="submission" date="2017-08" db="EMBL/GenBank/DDBJ databases">
        <title>The whole genome shortgun sequences of strain Leeuwenhoekiella nanhaiensis G18 from the South China Sea.</title>
        <authorList>
            <person name="Liu Q."/>
        </authorList>
    </citation>
    <scope>NUCLEOTIDE SEQUENCE [LARGE SCALE GENOMIC DNA]</scope>
    <source>
        <strain evidence="6 7">G18</strain>
    </source>
</reference>
<dbReference type="EC" id="2.7.13.3" evidence="2"/>
<evidence type="ECO:0000313" key="7">
    <source>
        <dbReference type="Proteomes" id="UP000229433"/>
    </source>
</evidence>
<gene>
    <name evidence="6" type="ORF">CJ305_08015</name>
</gene>
<evidence type="ECO:0000256" key="2">
    <source>
        <dbReference type="ARBA" id="ARBA00012438"/>
    </source>
</evidence>
<evidence type="ECO:0000259" key="5">
    <source>
        <dbReference type="PROSITE" id="PS50109"/>
    </source>
</evidence>
<evidence type="ECO:0000256" key="3">
    <source>
        <dbReference type="ARBA" id="ARBA00022553"/>
    </source>
</evidence>